<reference evidence="1" key="1">
    <citation type="journal article" date="2013" name="J. Plant Res.">
        <title>Effect of fungi and light on seed germination of three Opuntia species from semiarid lands of central Mexico.</title>
        <authorList>
            <person name="Delgado-Sanchez P."/>
            <person name="Jimenez-Bremont J.F."/>
            <person name="Guerrero-Gonzalez Mde L."/>
            <person name="Flores J."/>
        </authorList>
    </citation>
    <scope>NUCLEOTIDE SEQUENCE</scope>
    <source>
        <tissue evidence="1">Cladode</tissue>
    </source>
</reference>
<accession>A0A7C9CGI5</accession>
<sequence length="102" mass="11897">MKITQCYVINRGNLVNFLPLTALHRILPHITLMFETTEQTAWGNHLFVSLSLRSDEATIYLYCLVCTHKRSHLFAYMTKEIGHPSKLKIKLLQQTIHSMRNI</sequence>
<name>A0A7C9CGI5_OPUST</name>
<proteinExistence type="predicted"/>
<reference evidence="1" key="2">
    <citation type="submission" date="2020-07" db="EMBL/GenBank/DDBJ databases">
        <authorList>
            <person name="Vera ALvarez R."/>
            <person name="Arias-Moreno D.M."/>
            <person name="Jimenez-Jacinto V."/>
            <person name="Jimenez-Bremont J.F."/>
            <person name="Swaminathan K."/>
            <person name="Moose S.P."/>
            <person name="Guerrero-Gonzalez M.L."/>
            <person name="Marino-Ramirez L."/>
            <person name="Landsman D."/>
            <person name="Rodriguez-Kessler M."/>
            <person name="Delgado-Sanchez P."/>
        </authorList>
    </citation>
    <scope>NUCLEOTIDE SEQUENCE</scope>
    <source>
        <tissue evidence="1">Cladode</tissue>
    </source>
</reference>
<organism evidence="1">
    <name type="scientific">Opuntia streptacantha</name>
    <name type="common">Prickly pear cactus</name>
    <name type="synonym">Opuntia cardona</name>
    <dbReference type="NCBI Taxonomy" id="393608"/>
    <lineage>
        <taxon>Eukaryota</taxon>
        <taxon>Viridiplantae</taxon>
        <taxon>Streptophyta</taxon>
        <taxon>Embryophyta</taxon>
        <taxon>Tracheophyta</taxon>
        <taxon>Spermatophyta</taxon>
        <taxon>Magnoliopsida</taxon>
        <taxon>eudicotyledons</taxon>
        <taxon>Gunneridae</taxon>
        <taxon>Pentapetalae</taxon>
        <taxon>Caryophyllales</taxon>
        <taxon>Cactineae</taxon>
        <taxon>Cactaceae</taxon>
        <taxon>Opuntioideae</taxon>
        <taxon>Opuntia</taxon>
    </lineage>
</organism>
<evidence type="ECO:0000313" key="1">
    <source>
        <dbReference type="EMBL" id="MBA4615324.1"/>
    </source>
</evidence>
<dbReference type="EMBL" id="GISG01006966">
    <property type="protein sequence ID" value="MBA4615324.1"/>
    <property type="molecule type" value="Transcribed_RNA"/>
</dbReference>
<protein>
    <submittedName>
        <fullName evidence="1">Uncharacterized protein</fullName>
    </submittedName>
</protein>
<dbReference type="AlphaFoldDB" id="A0A7C9CGI5"/>